<dbReference type="GO" id="GO:0003677">
    <property type="term" value="F:DNA binding"/>
    <property type="evidence" value="ECO:0007669"/>
    <property type="project" value="UniProtKB-KW"/>
</dbReference>
<dbReference type="PROSITE" id="PS50042">
    <property type="entry name" value="CNMP_BINDING_3"/>
    <property type="match status" value="1"/>
</dbReference>
<dbReference type="RefSeq" id="WP_184728123.1">
    <property type="nucleotide sequence ID" value="NZ_JACHIW010000001.1"/>
</dbReference>
<dbReference type="EMBL" id="JACHIW010000001">
    <property type="protein sequence ID" value="MBB5157098.1"/>
    <property type="molecule type" value="Genomic_DNA"/>
</dbReference>
<protein>
    <submittedName>
        <fullName evidence="6">CRP-like cAMP-binding protein</fullName>
    </submittedName>
</protein>
<dbReference type="PANTHER" id="PTHR24567:SF74">
    <property type="entry name" value="HTH-TYPE TRANSCRIPTIONAL REGULATOR ARCR"/>
    <property type="match status" value="1"/>
</dbReference>
<evidence type="ECO:0000256" key="1">
    <source>
        <dbReference type="ARBA" id="ARBA00023015"/>
    </source>
</evidence>
<dbReference type="SUPFAM" id="SSF51206">
    <property type="entry name" value="cAMP-binding domain-like"/>
    <property type="match status" value="1"/>
</dbReference>
<organism evidence="6 7">
    <name type="scientific">Saccharopolyspora phatthalungensis</name>
    <dbReference type="NCBI Taxonomy" id="664693"/>
    <lineage>
        <taxon>Bacteria</taxon>
        <taxon>Bacillati</taxon>
        <taxon>Actinomycetota</taxon>
        <taxon>Actinomycetes</taxon>
        <taxon>Pseudonocardiales</taxon>
        <taxon>Pseudonocardiaceae</taxon>
        <taxon>Saccharopolyspora</taxon>
    </lineage>
</organism>
<evidence type="ECO:0000256" key="3">
    <source>
        <dbReference type="ARBA" id="ARBA00023163"/>
    </source>
</evidence>
<dbReference type="InterPro" id="IPR014710">
    <property type="entry name" value="RmlC-like_jellyroll"/>
</dbReference>
<evidence type="ECO:0000256" key="2">
    <source>
        <dbReference type="ARBA" id="ARBA00023125"/>
    </source>
</evidence>
<dbReference type="InterPro" id="IPR018490">
    <property type="entry name" value="cNMP-bd_dom_sf"/>
</dbReference>
<dbReference type="InterPro" id="IPR000595">
    <property type="entry name" value="cNMP-bd_dom"/>
</dbReference>
<keyword evidence="1" id="KW-0805">Transcription regulation</keyword>
<evidence type="ECO:0000313" key="6">
    <source>
        <dbReference type="EMBL" id="MBB5157098.1"/>
    </source>
</evidence>
<accession>A0A840QEI9</accession>
<dbReference type="InterPro" id="IPR012318">
    <property type="entry name" value="HTH_CRP"/>
</dbReference>
<feature type="domain" description="Cyclic nucleotide-binding" evidence="4">
    <location>
        <begin position="46"/>
        <end position="145"/>
    </location>
</feature>
<dbReference type="PROSITE" id="PS00889">
    <property type="entry name" value="CNMP_BINDING_2"/>
    <property type="match status" value="1"/>
</dbReference>
<keyword evidence="2" id="KW-0238">DNA-binding</keyword>
<reference evidence="6 7" key="1">
    <citation type="submission" date="2020-08" db="EMBL/GenBank/DDBJ databases">
        <title>Sequencing the genomes of 1000 actinobacteria strains.</title>
        <authorList>
            <person name="Klenk H.-P."/>
        </authorList>
    </citation>
    <scope>NUCLEOTIDE SEQUENCE [LARGE SCALE GENOMIC DNA]</scope>
    <source>
        <strain evidence="6 7">DSM 45584</strain>
    </source>
</reference>
<dbReference type="GO" id="GO:0003700">
    <property type="term" value="F:DNA-binding transcription factor activity"/>
    <property type="evidence" value="ECO:0007669"/>
    <property type="project" value="TreeGrafter"/>
</dbReference>
<dbReference type="Gene3D" id="2.60.120.10">
    <property type="entry name" value="Jelly Rolls"/>
    <property type="match status" value="1"/>
</dbReference>
<dbReference type="Gene3D" id="1.10.10.10">
    <property type="entry name" value="Winged helix-like DNA-binding domain superfamily/Winged helix DNA-binding domain"/>
    <property type="match status" value="1"/>
</dbReference>
<dbReference type="InterPro" id="IPR050397">
    <property type="entry name" value="Env_Response_Regulators"/>
</dbReference>
<feature type="domain" description="HTH crp-type" evidence="5">
    <location>
        <begin position="159"/>
        <end position="231"/>
    </location>
</feature>
<evidence type="ECO:0000313" key="7">
    <source>
        <dbReference type="Proteomes" id="UP000584374"/>
    </source>
</evidence>
<dbReference type="InterPro" id="IPR036388">
    <property type="entry name" value="WH-like_DNA-bd_sf"/>
</dbReference>
<comment type="caution">
    <text evidence="6">The sequence shown here is derived from an EMBL/GenBank/DDBJ whole genome shotgun (WGS) entry which is preliminary data.</text>
</comment>
<dbReference type="InterPro" id="IPR018488">
    <property type="entry name" value="cNMP-bd_CS"/>
</dbReference>
<dbReference type="SUPFAM" id="SSF46785">
    <property type="entry name" value="Winged helix' DNA-binding domain"/>
    <property type="match status" value="1"/>
</dbReference>
<keyword evidence="3" id="KW-0804">Transcription</keyword>
<dbReference type="AlphaFoldDB" id="A0A840QEI9"/>
<dbReference type="PANTHER" id="PTHR24567">
    <property type="entry name" value="CRP FAMILY TRANSCRIPTIONAL REGULATORY PROTEIN"/>
    <property type="match status" value="1"/>
</dbReference>
<dbReference type="Pfam" id="PF13545">
    <property type="entry name" value="HTH_Crp_2"/>
    <property type="match status" value="1"/>
</dbReference>
<dbReference type="Pfam" id="PF00027">
    <property type="entry name" value="cNMP_binding"/>
    <property type="match status" value="1"/>
</dbReference>
<evidence type="ECO:0000259" key="4">
    <source>
        <dbReference type="PROSITE" id="PS50042"/>
    </source>
</evidence>
<dbReference type="GO" id="GO:0005829">
    <property type="term" value="C:cytosol"/>
    <property type="evidence" value="ECO:0007669"/>
    <property type="project" value="TreeGrafter"/>
</dbReference>
<keyword evidence="7" id="KW-1185">Reference proteome</keyword>
<gene>
    <name evidence="6" type="ORF">BJ970_004632</name>
</gene>
<dbReference type="CDD" id="cd00038">
    <property type="entry name" value="CAP_ED"/>
    <property type="match status" value="1"/>
</dbReference>
<name>A0A840QEI9_9PSEU</name>
<sequence length="246" mass="26945">MDGHTAAPASRNGDDNVGYALARGTFIKKAGKRVWAELRELGTQLHFDRNEMLIAVGAPSDHALLIEHGLVKVLLPGKGRELVAGIYGPGELMGEEGVLFSEPRSATLVAHTRGAATRVPGRLFRHYLDRNPAVLGALYGILRDRLRKADHRQLSLVFQDVSTRVARQLLAWSETLGITTADGVVISGLSRKDLSQCIGAGETTVDAVLKDFTSRGLVRTHWRKYVLPSPQHLLDHATREDHSHSQ</sequence>
<dbReference type="InterPro" id="IPR036390">
    <property type="entry name" value="WH_DNA-bd_sf"/>
</dbReference>
<dbReference type="PROSITE" id="PS51063">
    <property type="entry name" value="HTH_CRP_2"/>
    <property type="match status" value="1"/>
</dbReference>
<evidence type="ECO:0000259" key="5">
    <source>
        <dbReference type="PROSITE" id="PS51063"/>
    </source>
</evidence>
<dbReference type="Proteomes" id="UP000584374">
    <property type="component" value="Unassembled WGS sequence"/>
</dbReference>
<proteinExistence type="predicted"/>
<dbReference type="SMART" id="SM00100">
    <property type="entry name" value="cNMP"/>
    <property type="match status" value="1"/>
</dbReference>